<sequence length="73" mass="8415">MKDRRGTYPHHTAPPGQMRAVFDLAQLAGHKSFICIILQYRPIVGLWPASVLRLILPTNGHLNYKTLFRFIAW</sequence>
<dbReference type="EMBL" id="CP001744">
    <property type="protein sequence ID" value="ADG70005.1"/>
    <property type="molecule type" value="Genomic_DNA"/>
</dbReference>
<keyword evidence="2" id="KW-1185">Reference proteome</keyword>
<evidence type="ECO:0000313" key="2">
    <source>
        <dbReference type="Proteomes" id="UP000002220"/>
    </source>
</evidence>
<dbReference type="STRING" id="521674.Plim_4197"/>
<evidence type="ECO:0000313" key="1">
    <source>
        <dbReference type="EMBL" id="ADG70005.1"/>
    </source>
</evidence>
<protein>
    <submittedName>
        <fullName evidence="1">Uncharacterized protein</fullName>
    </submittedName>
</protein>
<proteinExistence type="predicted"/>
<gene>
    <name evidence="1" type="ordered locus">Plim_4197</name>
</gene>
<reference evidence="1 2" key="1">
    <citation type="journal article" date="2010" name="Stand. Genomic Sci.">
        <title>Complete genome sequence of Planctomyces limnophilus type strain (Mu 290).</title>
        <authorList>
            <person name="Labutti K."/>
            <person name="Sikorski J."/>
            <person name="Schneider S."/>
            <person name="Nolan M."/>
            <person name="Lucas S."/>
            <person name="Glavina Del Rio T."/>
            <person name="Tice H."/>
            <person name="Cheng J.F."/>
            <person name="Goodwin L."/>
            <person name="Pitluck S."/>
            <person name="Liolios K."/>
            <person name="Ivanova N."/>
            <person name="Mavromatis K."/>
            <person name="Mikhailova N."/>
            <person name="Pati A."/>
            <person name="Chen A."/>
            <person name="Palaniappan K."/>
            <person name="Land M."/>
            <person name="Hauser L."/>
            <person name="Chang Y.J."/>
            <person name="Jeffries C.D."/>
            <person name="Tindall B.J."/>
            <person name="Rohde M."/>
            <person name="Goker M."/>
            <person name="Woyke T."/>
            <person name="Bristow J."/>
            <person name="Eisen J.A."/>
            <person name="Markowitz V."/>
            <person name="Hugenholtz P."/>
            <person name="Kyrpides N.C."/>
            <person name="Klenk H.P."/>
            <person name="Lapidus A."/>
        </authorList>
    </citation>
    <scope>NUCLEOTIDE SEQUENCE [LARGE SCALE GENOMIC DNA]</scope>
    <source>
        <strain evidence="2">ATCC 43296 / DSM 3776 / IFAM 1008 / 290</strain>
    </source>
</reference>
<dbReference type="HOGENOM" id="CLU_2701610_0_0_0"/>
<name>D5SZA4_PLAL2</name>
<organism evidence="1 2">
    <name type="scientific">Planctopirus limnophila (strain ATCC 43296 / DSM 3776 / IFAM 1008 / Mu 290)</name>
    <name type="common">Planctomyces limnophilus</name>
    <dbReference type="NCBI Taxonomy" id="521674"/>
    <lineage>
        <taxon>Bacteria</taxon>
        <taxon>Pseudomonadati</taxon>
        <taxon>Planctomycetota</taxon>
        <taxon>Planctomycetia</taxon>
        <taxon>Planctomycetales</taxon>
        <taxon>Planctomycetaceae</taxon>
        <taxon>Planctopirus</taxon>
    </lineage>
</organism>
<dbReference type="AlphaFoldDB" id="D5SZA4"/>
<dbReference type="KEGG" id="plm:Plim_4197"/>
<dbReference type="Proteomes" id="UP000002220">
    <property type="component" value="Chromosome"/>
</dbReference>
<accession>D5SZA4</accession>